<comment type="caution">
    <text evidence="2">The sequence shown here is derived from an EMBL/GenBank/DDBJ whole genome shotgun (WGS) entry which is preliminary data.</text>
</comment>
<dbReference type="Gene3D" id="1.10.10.10">
    <property type="entry name" value="Winged helix-like DNA-binding domain superfamily/Winged helix DNA-binding domain"/>
    <property type="match status" value="1"/>
</dbReference>
<dbReference type="SUPFAM" id="SSF46785">
    <property type="entry name" value="Winged helix' DNA-binding domain"/>
    <property type="match status" value="1"/>
</dbReference>
<dbReference type="GO" id="GO:0005737">
    <property type="term" value="C:cytoplasm"/>
    <property type="evidence" value="ECO:0007669"/>
    <property type="project" value="InterPro"/>
</dbReference>
<name>A0A0P9HC70_9CHLR</name>
<dbReference type="GO" id="GO:0005525">
    <property type="term" value="F:GTP binding"/>
    <property type="evidence" value="ECO:0007669"/>
    <property type="project" value="InterPro"/>
</dbReference>
<dbReference type="GO" id="GO:0001514">
    <property type="term" value="P:selenocysteine incorporation"/>
    <property type="evidence" value="ECO:0007669"/>
    <property type="project" value="InterPro"/>
</dbReference>
<accession>A0A0P9HC70</accession>
<evidence type="ECO:0000313" key="3">
    <source>
        <dbReference type="Proteomes" id="UP000050509"/>
    </source>
</evidence>
<feature type="non-terminal residue" evidence="2">
    <location>
        <position position="1"/>
    </location>
</feature>
<dbReference type="Pfam" id="PF09107">
    <property type="entry name" value="WHD_3rd_SelB"/>
    <property type="match status" value="1"/>
</dbReference>
<dbReference type="GO" id="GO:0003723">
    <property type="term" value="F:RNA binding"/>
    <property type="evidence" value="ECO:0007669"/>
    <property type="project" value="InterPro"/>
</dbReference>
<keyword evidence="3" id="KW-1185">Reference proteome</keyword>
<proteinExistence type="predicted"/>
<evidence type="ECO:0000259" key="1">
    <source>
        <dbReference type="Pfam" id="PF09107"/>
    </source>
</evidence>
<dbReference type="AlphaFoldDB" id="A0A0P9HC70"/>
<reference evidence="2 3" key="1">
    <citation type="submission" date="2015-09" db="EMBL/GenBank/DDBJ databases">
        <title>Draft genome sequence of Kouleothrix aurantiaca JCM 19913.</title>
        <authorList>
            <person name="Hemp J."/>
        </authorList>
    </citation>
    <scope>NUCLEOTIDE SEQUENCE [LARGE SCALE GENOMIC DNA]</scope>
    <source>
        <strain evidence="2 3">COM-B</strain>
    </source>
</reference>
<evidence type="ECO:0000313" key="2">
    <source>
        <dbReference type="EMBL" id="KPV52072.1"/>
    </source>
</evidence>
<gene>
    <name evidence="2" type="ORF">SE17_17615</name>
</gene>
<feature type="domain" description="Elongation factor SelB fourth winged-helix" evidence="1">
    <location>
        <begin position="62"/>
        <end position="105"/>
    </location>
</feature>
<dbReference type="Proteomes" id="UP000050509">
    <property type="component" value="Unassembled WGS sequence"/>
</dbReference>
<dbReference type="InterPro" id="IPR036388">
    <property type="entry name" value="WH-like_DNA-bd_sf"/>
</dbReference>
<dbReference type="InterPro" id="IPR036390">
    <property type="entry name" value="WH_DNA-bd_sf"/>
</dbReference>
<organism evidence="2 3">
    <name type="scientific">Kouleothrix aurantiaca</name>
    <dbReference type="NCBI Taxonomy" id="186479"/>
    <lineage>
        <taxon>Bacteria</taxon>
        <taxon>Bacillati</taxon>
        <taxon>Chloroflexota</taxon>
        <taxon>Chloroflexia</taxon>
        <taxon>Chloroflexales</taxon>
        <taxon>Roseiflexineae</taxon>
        <taxon>Roseiflexaceae</taxon>
        <taxon>Kouleothrix</taxon>
    </lineage>
</organism>
<protein>
    <recommendedName>
        <fullName evidence="1">Elongation factor SelB fourth winged-helix domain-containing protein</fullName>
    </recommendedName>
</protein>
<dbReference type="InterPro" id="IPR015191">
    <property type="entry name" value="SelB_WHD4"/>
</dbReference>
<dbReference type="GO" id="GO:0003746">
    <property type="term" value="F:translation elongation factor activity"/>
    <property type="evidence" value="ECO:0007669"/>
    <property type="project" value="InterPro"/>
</dbReference>
<sequence>RVLRRQLDALRAAPYSPPPLDLDAALAGWLAEQGTLVRVAPDVAFLAETYAELVDWVRATIRAGGSVTVAQFRDHFGSSRKYALALLEHLDERKITRRNGDQRVLY</sequence>
<dbReference type="EMBL" id="LJCR01000668">
    <property type="protein sequence ID" value="KPV52072.1"/>
    <property type="molecule type" value="Genomic_DNA"/>
</dbReference>